<dbReference type="GO" id="GO:0008990">
    <property type="term" value="F:rRNA (guanine-N2-)-methyltransferase activity"/>
    <property type="evidence" value="ECO:0007669"/>
    <property type="project" value="InterPro"/>
</dbReference>
<evidence type="ECO:0000313" key="1">
    <source>
        <dbReference type="EMBL" id="SDW05762.1"/>
    </source>
</evidence>
<dbReference type="Pfam" id="PF04445">
    <property type="entry name" value="SAM_MT"/>
    <property type="match status" value="1"/>
</dbReference>
<dbReference type="AlphaFoldDB" id="A0A1H2QF60"/>
<keyword evidence="2" id="KW-1185">Reference proteome</keyword>
<dbReference type="EMBL" id="FNNC01000001">
    <property type="protein sequence ID" value="SDW05762.1"/>
    <property type="molecule type" value="Genomic_DNA"/>
</dbReference>
<dbReference type="Gene3D" id="3.40.50.150">
    <property type="entry name" value="Vaccinia Virus protein VP39"/>
    <property type="match status" value="1"/>
</dbReference>
<dbReference type="PANTHER" id="PTHR36112">
    <property type="entry name" value="RIBOSOMAL RNA SMALL SUBUNIT METHYLTRANSFERASE J"/>
    <property type="match status" value="1"/>
</dbReference>
<keyword evidence="1" id="KW-0808">Transferase</keyword>
<dbReference type="InterPro" id="IPR029063">
    <property type="entry name" value="SAM-dependent_MTases_sf"/>
</dbReference>
<dbReference type="OrthoDB" id="1653798at2"/>
<name>A0A1H2QF60_9BACI</name>
<reference evidence="1 2" key="1">
    <citation type="submission" date="2016-10" db="EMBL/GenBank/DDBJ databases">
        <authorList>
            <person name="de Groot N.N."/>
        </authorList>
    </citation>
    <scope>NUCLEOTIDE SEQUENCE [LARGE SCALE GENOMIC DNA]</scope>
    <source>
        <strain evidence="1 2">DSM 23126</strain>
    </source>
</reference>
<dbReference type="PANTHER" id="PTHR36112:SF1">
    <property type="entry name" value="RIBOSOMAL RNA SMALL SUBUNIT METHYLTRANSFERASE J"/>
    <property type="match status" value="1"/>
</dbReference>
<dbReference type="InterPro" id="IPR007536">
    <property type="entry name" value="16SrRNA_methylTrfase_J"/>
</dbReference>
<organism evidence="1 2">
    <name type="scientific">Marinococcus luteus</name>
    <dbReference type="NCBI Taxonomy" id="1122204"/>
    <lineage>
        <taxon>Bacteria</taxon>
        <taxon>Bacillati</taxon>
        <taxon>Bacillota</taxon>
        <taxon>Bacilli</taxon>
        <taxon>Bacillales</taxon>
        <taxon>Bacillaceae</taxon>
        <taxon>Marinococcus</taxon>
    </lineage>
</organism>
<proteinExistence type="predicted"/>
<dbReference type="Proteomes" id="UP000199488">
    <property type="component" value="Unassembled WGS sequence"/>
</dbReference>
<gene>
    <name evidence="1" type="ORF">SAMN05421781_0293</name>
</gene>
<dbReference type="STRING" id="1122204.SAMN05421781_0293"/>
<dbReference type="SUPFAM" id="SSF53335">
    <property type="entry name" value="S-adenosyl-L-methionine-dependent methyltransferases"/>
    <property type="match status" value="1"/>
</dbReference>
<keyword evidence="1" id="KW-0489">Methyltransferase</keyword>
<evidence type="ECO:0000313" key="2">
    <source>
        <dbReference type="Proteomes" id="UP000199488"/>
    </source>
</evidence>
<protein>
    <submittedName>
        <fullName evidence="1">Putative SAM-dependent methyltransferase</fullName>
    </submittedName>
</protein>
<accession>A0A1H2QF60</accession>
<sequence length="260" mass="28937">MIITTAKKLDPDVRAEAEAKARAWNAPYVPREKRSIQRWQRETDEDIYIVATGGDTYYPATESAEPLSFHPSMAWLRGLHVHRGGSDPLLEAAEVREGDTVLDATLGFGADSIMLALGAGKTGTVLGIEKQPVVASLVRKGLRLPGEYPGWFTEAMQRITVVQGDSFQLMRLLPDSCMDVVYLDPMFAEAVDTSPAIDRLRPVAATDPLTDKWIEEALRVARRRIVVKDHAESPHFKQYQLTPAGRRSAAVRYGWKEAYT</sequence>